<evidence type="ECO:0000256" key="3">
    <source>
        <dbReference type="ARBA" id="ARBA00022679"/>
    </source>
</evidence>
<evidence type="ECO:0000256" key="9">
    <source>
        <dbReference type="SAM" id="Phobius"/>
    </source>
</evidence>
<accession>A0A2T0QD78</accession>
<evidence type="ECO:0000313" key="11">
    <source>
        <dbReference type="EMBL" id="PRY01904.1"/>
    </source>
</evidence>
<keyword evidence="9" id="KW-0812">Transmembrane</keyword>
<dbReference type="GO" id="GO:0005524">
    <property type="term" value="F:ATP binding"/>
    <property type="evidence" value="ECO:0007669"/>
    <property type="project" value="UniProtKB-UniRule"/>
</dbReference>
<comment type="caution">
    <text evidence="11">The sequence shown here is derived from an EMBL/GenBank/DDBJ whole genome shotgun (WGS) entry which is preliminary data.</text>
</comment>
<evidence type="ECO:0000256" key="1">
    <source>
        <dbReference type="ARBA" id="ARBA00012513"/>
    </source>
</evidence>
<feature type="transmembrane region" description="Helical" evidence="9">
    <location>
        <begin position="332"/>
        <end position="354"/>
    </location>
</feature>
<evidence type="ECO:0000256" key="6">
    <source>
        <dbReference type="ARBA" id="ARBA00022840"/>
    </source>
</evidence>
<dbReference type="InterPro" id="IPR008271">
    <property type="entry name" value="Ser/Thr_kinase_AS"/>
</dbReference>
<name>A0A2T0QD78_9ACTN</name>
<dbReference type="SMART" id="SM00220">
    <property type="entry name" value="S_TKc"/>
    <property type="match status" value="1"/>
</dbReference>
<dbReference type="GO" id="GO:0004674">
    <property type="term" value="F:protein serine/threonine kinase activity"/>
    <property type="evidence" value="ECO:0007669"/>
    <property type="project" value="UniProtKB-KW"/>
</dbReference>
<dbReference type="Proteomes" id="UP000237846">
    <property type="component" value="Unassembled WGS sequence"/>
</dbReference>
<dbReference type="EMBL" id="PVZC01000001">
    <property type="protein sequence ID" value="PRY01904.1"/>
    <property type="molecule type" value="Genomic_DNA"/>
</dbReference>
<dbReference type="InterPro" id="IPR017441">
    <property type="entry name" value="Protein_kinase_ATP_BS"/>
</dbReference>
<feature type="compositionally biased region" description="Pro residues" evidence="8">
    <location>
        <begin position="296"/>
        <end position="320"/>
    </location>
</feature>
<dbReference type="PANTHER" id="PTHR43289">
    <property type="entry name" value="MITOGEN-ACTIVATED PROTEIN KINASE KINASE KINASE 20-RELATED"/>
    <property type="match status" value="1"/>
</dbReference>
<evidence type="ECO:0000313" key="12">
    <source>
        <dbReference type="Proteomes" id="UP000237846"/>
    </source>
</evidence>
<feature type="binding site" evidence="7">
    <location>
        <position position="41"/>
    </location>
    <ligand>
        <name>ATP</name>
        <dbReference type="ChEBI" id="CHEBI:30616"/>
    </ligand>
</feature>
<dbReference type="PROSITE" id="PS00108">
    <property type="entry name" value="PROTEIN_KINASE_ST"/>
    <property type="match status" value="1"/>
</dbReference>
<organism evidence="11 12">
    <name type="scientific">Allonocardiopsis opalescens</name>
    <dbReference type="NCBI Taxonomy" id="1144618"/>
    <lineage>
        <taxon>Bacteria</taxon>
        <taxon>Bacillati</taxon>
        <taxon>Actinomycetota</taxon>
        <taxon>Actinomycetes</taxon>
        <taxon>Streptosporangiales</taxon>
        <taxon>Allonocardiopsis</taxon>
    </lineage>
</organism>
<keyword evidence="9" id="KW-1133">Transmembrane helix</keyword>
<dbReference type="AlphaFoldDB" id="A0A2T0QD78"/>
<evidence type="ECO:0000259" key="10">
    <source>
        <dbReference type="PROSITE" id="PS50011"/>
    </source>
</evidence>
<keyword evidence="9" id="KW-0472">Membrane</keyword>
<dbReference type="Pfam" id="PF00069">
    <property type="entry name" value="Pkinase"/>
    <property type="match status" value="1"/>
</dbReference>
<dbReference type="PANTHER" id="PTHR43289:SF6">
    <property type="entry name" value="SERINE_THREONINE-PROTEIN KINASE NEKL-3"/>
    <property type="match status" value="1"/>
</dbReference>
<dbReference type="Gene3D" id="3.40.1000.10">
    <property type="entry name" value="Mog1/PsbP, alpha/beta/alpha sandwich"/>
    <property type="match status" value="1"/>
</dbReference>
<evidence type="ECO:0000256" key="4">
    <source>
        <dbReference type="ARBA" id="ARBA00022741"/>
    </source>
</evidence>
<keyword evidence="6 7" id="KW-0067">ATP-binding</keyword>
<evidence type="ECO:0000256" key="5">
    <source>
        <dbReference type="ARBA" id="ARBA00022777"/>
    </source>
</evidence>
<feature type="region of interest" description="Disordered" evidence="8">
    <location>
        <begin position="274"/>
        <end position="327"/>
    </location>
</feature>
<dbReference type="CDD" id="cd14014">
    <property type="entry name" value="STKc_PknB_like"/>
    <property type="match status" value="1"/>
</dbReference>
<keyword evidence="2 11" id="KW-0723">Serine/threonine-protein kinase</keyword>
<dbReference type="PROSITE" id="PS50011">
    <property type="entry name" value="PROTEIN_KINASE_DOM"/>
    <property type="match status" value="1"/>
</dbReference>
<dbReference type="Gene3D" id="3.30.200.20">
    <property type="entry name" value="Phosphorylase Kinase, domain 1"/>
    <property type="match status" value="1"/>
</dbReference>
<keyword evidence="5 11" id="KW-0418">Kinase</keyword>
<dbReference type="OrthoDB" id="3679634at2"/>
<feature type="region of interest" description="Disordered" evidence="8">
    <location>
        <begin position="357"/>
        <end position="430"/>
    </location>
</feature>
<reference evidence="11 12" key="1">
    <citation type="submission" date="2018-03" db="EMBL/GenBank/DDBJ databases">
        <title>Genomic Encyclopedia of Archaeal and Bacterial Type Strains, Phase II (KMG-II): from individual species to whole genera.</title>
        <authorList>
            <person name="Goeker M."/>
        </authorList>
    </citation>
    <scope>NUCLEOTIDE SEQUENCE [LARGE SCALE GENOMIC DNA]</scope>
    <source>
        <strain evidence="11 12">DSM 45601</strain>
    </source>
</reference>
<feature type="domain" description="Protein kinase" evidence="10">
    <location>
        <begin position="12"/>
        <end position="266"/>
    </location>
</feature>
<dbReference type="Gene3D" id="1.10.510.10">
    <property type="entry name" value="Transferase(Phosphotransferase) domain 1"/>
    <property type="match status" value="1"/>
</dbReference>
<keyword evidence="3" id="KW-0808">Transferase</keyword>
<dbReference type="EC" id="2.7.11.1" evidence="1"/>
<dbReference type="RefSeq" id="WP_106238435.1">
    <property type="nucleotide sequence ID" value="NZ_PVZC01000001.1"/>
</dbReference>
<evidence type="ECO:0000256" key="7">
    <source>
        <dbReference type="PROSITE-ProRule" id="PRU10141"/>
    </source>
</evidence>
<dbReference type="InterPro" id="IPR000719">
    <property type="entry name" value="Prot_kinase_dom"/>
</dbReference>
<evidence type="ECO:0000256" key="2">
    <source>
        <dbReference type="ARBA" id="ARBA00022527"/>
    </source>
</evidence>
<proteinExistence type="predicted"/>
<keyword evidence="4 7" id="KW-0547">Nucleotide-binding</keyword>
<keyword evidence="12" id="KW-1185">Reference proteome</keyword>
<gene>
    <name evidence="11" type="ORF">CLV72_101502</name>
</gene>
<evidence type="ECO:0000256" key="8">
    <source>
        <dbReference type="SAM" id="MobiDB-lite"/>
    </source>
</evidence>
<protein>
    <recommendedName>
        <fullName evidence="1">non-specific serine/threonine protein kinase</fullName>
        <ecNumber evidence="1">2.7.11.1</ecNumber>
    </recommendedName>
</protein>
<dbReference type="PROSITE" id="PS00107">
    <property type="entry name" value="PROTEIN_KINASE_ATP"/>
    <property type="match status" value="1"/>
</dbReference>
<dbReference type="SUPFAM" id="SSF56112">
    <property type="entry name" value="Protein kinase-like (PK-like)"/>
    <property type="match status" value="1"/>
</dbReference>
<sequence>MAQREQLVAGRYRLLAPLGRGGMGTVWRAHDETLDREVAVKEVVSPPDLSDEERQESYARTRREARSAARLNQSSIVTIHDVVDDGGHPWIVMELVSGRTLHDAVRDDGPLPPARVAEIGLRLVDALAAAHAGGVVHRDLKPANVLLSADGRVVLTDFGIASIAGGETLTSTGALLGTPEHMAPERFESGPAAPAADLWSLGTTLFTALEGRSPFRRDTLTATVAAVIGGALPAHRADGPLAAALTGLLTRDPRQRITAAAVRPLLARAASAAATAPVAPAPDLRPEAPREAAPTGPRPPLHPTGPQPLYPPRPTAPVHPPAQRGDRVTRTAVGLAIAAAAIAAVVVVAAALSWPPGPESPTGSVDPAAAEGAQDGGPTGGQTDAGSDTDDDAGTDDGQETGETGDGEPAGSGGTAEEPPEGYVLHEDPSGFGIVVPEGWEPRYEGASVYFESPDGPAYLQVDQTEHPTSDEMAHTEQAHADTASSGRLEGYRLVEIRPVDYPGGSAADWEFTWTDDDGPRHVHVRNITTGGGSPYAVLLSVPEAEWDSHAGMLSMAMDSFQPAG</sequence>
<feature type="compositionally biased region" description="Acidic residues" evidence="8">
    <location>
        <begin position="387"/>
        <end position="406"/>
    </location>
</feature>
<dbReference type="InterPro" id="IPR011009">
    <property type="entry name" value="Kinase-like_dom_sf"/>
</dbReference>